<organism evidence="1 2">
    <name type="scientific">Bacillus halotolerans</name>
    <dbReference type="NCBI Taxonomy" id="260554"/>
    <lineage>
        <taxon>Bacteria</taxon>
        <taxon>Bacillati</taxon>
        <taxon>Bacillota</taxon>
        <taxon>Bacilli</taxon>
        <taxon>Bacillales</taxon>
        <taxon>Bacillaceae</taxon>
        <taxon>Bacillus</taxon>
    </lineage>
</organism>
<dbReference type="Proteomes" id="UP001164713">
    <property type="component" value="Plasmid unnamed"/>
</dbReference>
<proteinExistence type="predicted"/>
<accession>A0ABY7I652</accession>
<evidence type="ECO:0000313" key="2">
    <source>
        <dbReference type="Proteomes" id="UP001164713"/>
    </source>
</evidence>
<dbReference type="RefSeq" id="WP_269108149.1">
    <property type="nucleotide sequence ID" value="NZ_CP114067.1"/>
</dbReference>
<gene>
    <name evidence="1" type="ORF">O0R52_21980</name>
</gene>
<reference evidence="1" key="1">
    <citation type="submission" date="2022-12" db="EMBL/GenBank/DDBJ databases">
        <title>Genomic of Bacillus halotolerans.</title>
        <authorList>
            <person name="Xu G."/>
            <person name="Ding Y."/>
        </authorList>
    </citation>
    <scope>NUCLEOTIDE SEQUENCE</scope>
    <source>
        <strain evidence="1">B13</strain>
        <plasmid evidence="1">unnamed</plasmid>
    </source>
</reference>
<sequence length="220" mass="26202">MLDMLEHLLEDYKCDHCGRPSEMCTCDEDVETEQLHFTYEPLSLTRLMLQIYLENKYHGNEDYSKSVRFALFEFMRSLEDQELEDVLSEYVSKDKIEYITLDDKDCEGITHYIMQTKRYNDLLFMYQKKGYSGLGVADNKDKTFYNCDFAHHWQTVGLILRQKYGKYGKAFDEIMYLNKKEYSGISSEELDKFILNTFQLVGESKSIENYLKERRLISIE</sequence>
<evidence type="ECO:0000313" key="1">
    <source>
        <dbReference type="EMBL" id="WAT23452.1"/>
    </source>
</evidence>
<keyword evidence="1" id="KW-0614">Plasmid</keyword>
<protein>
    <submittedName>
        <fullName evidence="1">Uncharacterized protein</fullName>
    </submittedName>
</protein>
<keyword evidence="2" id="KW-1185">Reference proteome</keyword>
<geneLocation type="plasmid" evidence="1 2">
    <name>unnamed</name>
</geneLocation>
<dbReference type="EMBL" id="CP114067">
    <property type="protein sequence ID" value="WAT23452.1"/>
    <property type="molecule type" value="Genomic_DNA"/>
</dbReference>
<name>A0ABY7I652_9BACI</name>